<dbReference type="InterPro" id="IPR010920">
    <property type="entry name" value="LSM_dom_sf"/>
</dbReference>
<dbReference type="InterPro" id="IPR023408">
    <property type="entry name" value="MscS_beta-dom_sf"/>
</dbReference>
<keyword evidence="4 7" id="KW-0812">Transmembrane</keyword>
<keyword evidence="6 7" id="KW-0472">Membrane</keyword>
<comment type="similarity">
    <text evidence="2">Belongs to the MscS (TC 1.A.23) family.</text>
</comment>
<dbReference type="SUPFAM" id="SSF82861">
    <property type="entry name" value="Mechanosensitive channel protein MscS (YggB), transmembrane region"/>
    <property type="match status" value="1"/>
</dbReference>
<evidence type="ECO:0000313" key="10">
    <source>
        <dbReference type="EMBL" id="SVA02036.1"/>
    </source>
</evidence>
<evidence type="ECO:0000256" key="7">
    <source>
        <dbReference type="SAM" id="Phobius"/>
    </source>
</evidence>
<dbReference type="InterPro" id="IPR011014">
    <property type="entry name" value="MscS_channel_TM-2"/>
</dbReference>
<dbReference type="Pfam" id="PF21088">
    <property type="entry name" value="MS_channel_1st"/>
    <property type="match status" value="1"/>
</dbReference>
<organism evidence="10">
    <name type="scientific">marine metagenome</name>
    <dbReference type="NCBI Taxonomy" id="408172"/>
    <lineage>
        <taxon>unclassified sequences</taxon>
        <taxon>metagenomes</taxon>
        <taxon>ecological metagenomes</taxon>
    </lineage>
</organism>
<evidence type="ECO:0000256" key="5">
    <source>
        <dbReference type="ARBA" id="ARBA00022989"/>
    </source>
</evidence>
<dbReference type="EMBL" id="UINC01002964">
    <property type="protein sequence ID" value="SVA02036.1"/>
    <property type="molecule type" value="Genomic_DNA"/>
</dbReference>
<gene>
    <name evidence="10" type="ORF">METZ01_LOCUS54890</name>
</gene>
<dbReference type="Gene3D" id="1.10.287.1260">
    <property type="match status" value="1"/>
</dbReference>
<evidence type="ECO:0000256" key="2">
    <source>
        <dbReference type="ARBA" id="ARBA00008017"/>
    </source>
</evidence>
<dbReference type="InterPro" id="IPR045275">
    <property type="entry name" value="MscS_archaea/bacteria_type"/>
</dbReference>
<evidence type="ECO:0000256" key="6">
    <source>
        <dbReference type="ARBA" id="ARBA00023136"/>
    </source>
</evidence>
<reference evidence="10" key="1">
    <citation type="submission" date="2018-05" db="EMBL/GenBank/DDBJ databases">
        <authorList>
            <person name="Lanie J.A."/>
            <person name="Ng W.-L."/>
            <person name="Kazmierczak K.M."/>
            <person name="Andrzejewski T.M."/>
            <person name="Davidsen T.M."/>
            <person name="Wayne K.J."/>
            <person name="Tettelin H."/>
            <person name="Glass J.I."/>
            <person name="Rusch D."/>
            <person name="Podicherti R."/>
            <person name="Tsui H.-C.T."/>
            <person name="Winkler M.E."/>
        </authorList>
    </citation>
    <scope>NUCLEOTIDE SEQUENCE</scope>
</reference>
<feature type="transmembrane region" description="Helical" evidence="7">
    <location>
        <begin position="20"/>
        <end position="42"/>
    </location>
</feature>
<dbReference type="PANTHER" id="PTHR30221:SF8">
    <property type="entry name" value="SMALL-CONDUCTANCE MECHANOSENSITIVE CHANNEL"/>
    <property type="match status" value="1"/>
</dbReference>
<comment type="subcellular location">
    <subcellularLocation>
        <location evidence="1">Cell membrane</location>
        <topology evidence="1">Multi-pass membrane protein</topology>
    </subcellularLocation>
</comment>
<dbReference type="GO" id="GO:0008381">
    <property type="term" value="F:mechanosensitive monoatomic ion channel activity"/>
    <property type="evidence" value="ECO:0007669"/>
    <property type="project" value="InterPro"/>
</dbReference>
<name>A0A381SDF1_9ZZZZ</name>
<evidence type="ECO:0000259" key="8">
    <source>
        <dbReference type="Pfam" id="PF00924"/>
    </source>
</evidence>
<dbReference type="InterPro" id="IPR049142">
    <property type="entry name" value="MS_channel_1st"/>
</dbReference>
<keyword evidence="3" id="KW-1003">Cell membrane</keyword>
<proteinExistence type="inferred from homology"/>
<dbReference type="Pfam" id="PF00924">
    <property type="entry name" value="MS_channel_2nd"/>
    <property type="match status" value="1"/>
</dbReference>
<accession>A0A381SDF1</accession>
<feature type="transmembrane region" description="Helical" evidence="7">
    <location>
        <begin position="63"/>
        <end position="88"/>
    </location>
</feature>
<evidence type="ECO:0000256" key="1">
    <source>
        <dbReference type="ARBA" id="ARBA00004651"/>
    </source>
</evidence>
<feature type="domain" description="Mechanosensitive ion channel MscS" evidence="8">
    <location>
        <begin position="103"/>
        <end position="164"/>
    </location>
</feature>
<sequence length="168" mass="18207">MDWSTLVTTTYRNILEIFPAVMASIAIFILFWISGIFTQFLITRLANKRGLNPELLKLIGRTAKIGLIIFGLVTALGTIGINVSALVAGLGLTGFALGFALKDVVSNLIAGSMILLHRPFKVHDIIGVAGHEGKVIDIDLRYTTIEADGKKVLIPNSTLFTKEISILN</sequence>
<evidence type="ECO:0008006" key="11">
    <source>
        <dbReference type="Google" id="ProtNLM"/>
    </source>
</evidence>
<dbReference type="GO" id="GO:0005886">
    <property type="term" value="C:plasma membrane"/>
    <property type="evidence" value="ECO:0007669"/>
    <property type="project" value="UniProtKB-SubCell"/>
</dbReference>
<dbReference type="SUPFAM" id="SSF50182">
    <property type="entry name" value="Sm-like ribonucleoproteins"/>
    <property type="match status" value="1"/>
</dbReference>
<dbReference type="InterPro" id="IPR006685">
    <property type="entry name" value="MscS_channel_2nd"/>
</dbReference>
<feature type="domain" description="Mechanosensitive ion channel transmembrane helices 2/3" evidence="9">
    <location>
        <begin position="64"/>
        <end position="102"/>
    </location>
</feature>
<protein>
    <recommendedName>
        <fullName evidence="11">Mechanosensitive ion channel</fullName>
    </recommendedName>
</protein>
<dbReference type="PANTHER" id="PTHR30221">
    <property type="entry name" value="SMALL-CONDUCTANCE MECHANOSENSITIVE CHANNEL"/>
    <property type="match status" value="1"/>
</dbReference>
<keyword evidence="5 7" id="KW-1133">Transmembrane helix</keyword>
<evidence type="ECO:0000256" key="4">
    <source>
        <dbReference type="ARBA" id="ARBA00022692"/>
    </source>
</evidence>
<evidence type="ECO:0000259" key="9">
    <source>
        <dbReference type="Pfam" id="PF21088"/>
    </source>
</evidence>
<evidence type="ECO:0000256" key="3">
    <source>
        <dbReference type="ARBA" id="ARBA00022475"/>
    </source>
</evidence>
<dbReference type="AlphaFoldDB" id="A0A381SDF1"/>
<dbReference type="Gene3D" id="2.30.30.60">
    <property type="match status" value="1"/>
</dbReference>